<gene>
    <name evidence="1" type="ORF">E4K64_19710</name>
</gene>
<evidence type="ECO:0000313" key="1">
    <source>
        <dbReference type="EMBL" id="TFV74208.1"/>
    </source>
</evidence>
<sequence length="88" mass="9802">MRGGHCLLRHCEEPLRRSNPDFFRGGILDCFAALAMTTWRWRAQVSHRHPEVLATSASLEGRRPGCSSSFILRGSRRGAAHRATRASG</sequence>
<dbReference type="Proteomes" id="UP000297700">
    <property type="component" value="Unassembled WGS sequence"/>
</dbReference>
<evidence type="ECO:0000313" key="2">
    <source>
        <dbReference type="Proteomes" id="UP000297700"/>
    </source>
</evidence>
<proteinExistence type="predicted"/>
<name>A0A4Y9P494_9BRAD</name>
<dbReference type="EMBL" id="SPQS01000010">
    <property type="protein sequence ID" value="TFV74208.1"/>
    <property type="molecule type" value="Genomic_DNA"/>
</dbReference>
<protein>
    <submittedName>
        <fullName evidence="1">Uncharacterized protein</fullName>
    </submittedName>
</protein>
<dbReference type="AlphaFoldDB" id="A0A4Y9P494"/>
<organism evidence="1 2">
    <name type="scientific">Bradyrhizobium frederickii</name>
    <dbReference type="NCBI Taxonomy" id="2560054"/>
    <lineage>
        <taxon>Bacteria</taxon>
        <taxon>Pseudomonadati</taxon>
        <taxon>Pseudomonadota</taxon>
        <taxon>Alphaproteobacteria</taxon>
        <taxon>Hyphomicrobiales</taxon>
        <taxon>Nitrobacteraceae</taxon>
        <taxon>Bradyrhizobium</taxon>
    </lineage>
</organism>
<comment type="caution">
    <text evidence="1">The sequence shown here is derived from an EMBL/GenBank/DDBJ whole genome shotgun (WGS) entry which is preliminary data.</text>
</comment>
<accession>A0A4Y9P494</accession>
<reference evidence="1 2" key="1">
    <citation type="submission" date="2019-03" db="EMBL/GenBank/DDBJ databases">
        <title>Bradyrhizobium strains diversity.</title>
        <authorList>
            <person name="Urquiaga M.C.O."/>
            <person name="Hungria M."/>
            <person name="Delamuta J.R.M."/>
            <person name="Klepa M.S."/>
        </authorList>
    </citation>
    <scope>NUCLEOTIDE SEQUENCE [LARGE SCALE GENOMIC DNA]</scope>
    <source>
        <strain evidence="1 2">CNPSo 3426</strain>
    </source>
</reference>